<evidence type="ECO:0000313" key="3">
    <source>
        <dbReference type="EMBL" id="CAL4785004.1"/>
    </source>
</evidence>
<comment type="caution">
    <text evidence="2">The sequence shown here is derived from an EMBL/GenBank/DDBJ whole genome shotgun (WGS) entry which is preliminary data.</text>
</comment>
<accession>A0A9P1CV55</accession>
<feature type="domain" description="BTB" evidence="1">
    <location>
        <begin position="9"/>
        <end position="107"/>
    </location>
</feature>
<dbReference type="InterPro" id="IPR011333">
    <property type="entry name" value="SKP1/BTB/POZ_sf"/>
</dbReference>
<keyword evidence="4" id="KW-1185">Reference proteome</keyword>
<name>A0A9P1CV55_9DINO</name>
<reference evidence="3 4" key="2">
    <citation type="submission" date="2024-05" db="EMBL/GenBank/DDBJ databases">
        <authorList>
            <person name="Chen Y."/>
            <person name="Shah S."/>
            <person name="Dougan E. K."/>
            <person name="Thang M."/>
            <person name="Chan C."/>
        </authorList>
    </citation>
    <scope>NUCLEOTIDE SEQUENCE [LARGE SCALE GENOMIC DNA]</scope>
</reference>
<evidence type="ECO:0000313" key="4">
    <source>
        <dbReference type="Proteomes" id="UP001152797"/>
    </source>
</evidence>
<evidence type="ECO:0000259" key="1">
    <source>
        <dbReference type="SMART" id="SM00225"/>
    </source>
</evidence>
<dbReference type="Pfam" id="PF00651">
    <property type="entry name" value="BTB"/>
    <property type="match status" value="1"/>
</dbReference>
<reference evidence="2" key="1">
    <citation type="submission" date="2022-10" db="EMBL/GenBank/DDBJ databases">
        <authorList>
            <person name="Chen Y."/>
            <person name="Dougan E. K."/>
            <person name="Chan C."/>
            <person name="Rhodes N."/>
            <person name="Thang M."/>
        </authorList>
    </citation>
    <scope>NUCLEOTIDE SEQUENCE</scope>
</reference>
<dbReference type="Proteomes" id="UP001152797">
    <property type="component" value="Unassembled WGS sequence"/>
</dbReference>
<protein>
    <recommendedName>
        <fullName evidence="1">BTB domain-containing protein</fullName>
    </recommendedName>
</protein>
<dbReference type="AlphaFoldDB" id="A0A9P1CV55"/>
<organism evidence="2">
    <name type="scientific">Cladocopium goreaui</name>
    <dbReference type="NCBI Taxonomy" id="2562237"/>
    <lineage>
        <taxon>Eukaryota</taxon>
        <taxon>Sar</taxon>
        <taxon>Alveolata</taxon>
        <taxon>Dinophyceae</taxon>
        <taxon>Suessiales</taxon>
        <taxon>Symbiodiniaceae</taxon>
        <taxon>Cladocopium</taxon>
    </lineage>
</organism>
<gene>
    <name evidence="2" type="ORF">C1SCF055_LOCUS24049</name>
</gene>
<dbReference type="EMBL" id="CAMXCT020002369">
    <property type="protein sequence ID" value="CAL1151067.1"/>
    <property type="molecule type" value="Genomic_DNA"/>
</dbReference>
<dbReference type="Gene3D" id="3.30.710.10">
    <property type="entry name" value="Potassium Channel Kv1.1, Chain A"/>
    <property type="match status" value="1"/>
</dbReference>
<dbReference type="EMBL" id="CAMXCT010002369">
    <property type="protein sequence ID" value="CAI3997692.1"/>
    <property type="molecule type" value="Genomic_DNA"/>
</dbReference>
<dbReference type="InterPro" id="IPR000210">
    <property type="entry name" value="BTB/POZ_dom"/>
</dbReference>
<dbReference type="EMBL" id="CAMXCT030002369">
    <property type="protein sequence ID" value="CAL4785004.1"/>
    <property type="molecule type" value="Genomic_DNA"/>
</dbReference>
<proteinExistence type="predicted"/>
<evidence type="ECO:0000313" key="2">
    <source>
        <dbReference type="EMBL" id="CAI3997692.1"/>
    </source>
</evidence>
<dbReference type="SUPFAM" id="SSF54695">
    <property type="entry name" value="POZ domain"/>
    <property type="match status" value="1"/>
</dbReference>
<sequence>MELARSRRGLLTFVVGGEPFEVPWPFLALHSPQWAEKLAEEPAVAKQAIELQGEADSFRAFLNYLQGAEGPTGDLNPGNFMAVLEWGEEFGVEHIRGQCEAFLLDPRCREAIELSPDEVLEIAARYNMPKLYRKAVEITGQGMQYIQVPAQARNTRFEAEDLRVDVLKEHLAMGMMSADGEMRCRHRAADQMMSEPLKWIRRWQVGRCPMPTNAQESCGRPGRGFRNPKLQSLIMTGGRCILFGLIIPCGVRIGQPWHMRCSPHHTVEHAKGDSRAA</sequence>
<dbReference type="SMART" id="SM00225">
    <property type="entry name" value="BTB"/>
    <property type="match status" value="1"/>
</dbReference>
<dbReference type="OrthoDB" id="420775at2759"/>